<dbReference type="OrthoDB" id="9813793at2"/>
<evidence type="ECO:0000313" key="4">
    <source>
        <dbReference type="EMBL" id="PHP66093.1"/>
    </source>
</evidence>
<comment type="similarity">
    <text evidence="1">Belongs to the UPF0335 family.</text>
</comment>
<name>A0A2G1QKN9_9HYPH</name>
<keyword evidence="2" id="KW-0175">Coiled coil</keyword>
<comment type="caution">
    <text evidence="4">The sequence shown here is derived from an EMBL/GenBank/DDBJ whole genome shotgun (WGS) entry which is preliminary data.</text>
</comment>
<dbReference type="EMBL" id="PDVP01000010">
    <property type="protein sequence ID" value="PHP66093.1"/>
    <property type="molecule type" value="Genomic_DNA"/>
</dbReference>
<feature type="domain" description="GapR-like DNA-binding" evidence="3">
    <location>
        <begin position="70"/>
        <end position="141"/>
    </location>
</feature>
<dbReference type="GO" id="GO:0003677">
    <property type="term" value="F:DNA binding"/>
    <property type="evidence" value="ECO:0007669"/>
    <property type="project" value="InterPro"/>
</dbReference>
<feature type="coiled-coil region" evidence="2">
    <location>
        <begin position="74"/>
        <end position="101"/>
    </location>
</feature>
<evidence type="ECO:0000313" key="5">
    <source>
        <dbReference type="Proteomes" id="UP000221168"/>
    </source>
</evidence>
<reference evidence="4 5" key="1">
    <citation type="submission" date="2017-10" db="EMBL/GenBank/DDBJ databases">
        <title>Sedimentibacterium mangrovi gen. nov., sp. nov., a novel member of family Phyllobacteriacea isolated from mangrove sediment.</title>
        <authorList>
            <person name="Liao H."/>
            <person name="Tian Y."/>
        </authorList>
    </citation>
    <scope>NUCLEOTIDE SEQUENCE [LARGE SCALE GENOMIC DNA]</scope>
    <source>
        <strain evidence="4 5">X9-2-2</strain>
    </source>
</reference>
<dbReference type="AlphaFoldDB" id="A0A2G1QKN9"/>
<dbReference type="Pfam" id="PF10073">
    <property type="entry name" value="GapR_DNA-bd"/>
    <property type="match status" value="1"/>
</dbReference>
<sequence>MLVSGSHSCNGRCDPLPAECWWRHLPGLTPAPGCGIDNGIRDARDSLSSRANIAGDLQVDDITAESETIAAGQLRSIIERIERLEEEKKTIADDIKEVYAEAKGNGFDTKALRTIVRLRKQDANERQEQEAMLDLYKAALGME</sequence>
<evidence type="ECO:0000259" key="3">
    <source>
        <dbReference type="Pfam" id="PF10073"/>
    </source>
</evidence>
<accession>A0A2G1QKN9</accession>
<evidence type="ECO:0000256" key="1">
    <source>
        <dbReference type="HAMAP-Rule" id="MF_00797"/>
    </source>
</evidence>
<dbReference type="InterPro" id="IPR018753">
    <property type="entry name" value="GapR-like"/>
</dbReference>
<dbReference type="InterPro" id="IPR046367">
    <property type="entry name" value="GapR-like_DNA-bd"/>
</dbReference>
<gene>
    <name evidence="4" type="ORF">CSC94_15960</name>
</gene>
<dbReference type="Proteomes" id="UP000221168">
    <property type="component" value="Unassembled WGS sequence"/>
</dbReference>
<dbReference type="NCBIfam" id="NF010247">
    <property type="entry name" value="PRK13694.1"/>
    <property type="match status" value="1"/>
</dbReference>
<dbReference type="HAMAP" id="MF_00797">
    <property type="entry name" value="UPF0335"/>
    <property type="match status" value="1"/>
</dbReference>
<keyword evidence="5" id="KW-1185">Reference proteome</keyword>
<organism evidence="4 5">
    <name type="scientific">Zhengella mangrovi</name>
    <dbReference type="NCBI Taxonomy" id="1982044"/>
    <lineage>
        <taxon>Bacteria</taxon>
        <taxon>Pseudomonadati</taxon>
        <taxon>Pseudomonadota</taxon>
        <taxon>Alphaproteobacteria</taxon>
        <taxon>Hyphomicrobiales</taxon>
        <taxon>Notoacmeibacteraceae</taxon>
        <taxon>Zhengella</taxon>
    </lineage>
</organism>
<protein>
    <recommendedName>
        <fullName evidence="1">UPF0335 protein CSC94_15960</fullName>
    </recommendedName>
</protein>
<evidence type="ECO:0000256" key="2">
    <source>
        <dbReference type="SAM" id="Coils"/>
    </source>
</evidence>
<proteinExistence type="inferred from homology"/>